<dbReference type="InterPro" id="IPR027304">
    <property type="entry name" value="Trigger_fact/SurA_dom_sf"/>
</dbReference>
<reference evidence="14 15" key="1">
    <citation type="submission" date="2018-05" db="EMBL/GenBank/DDBJ databases">
        <title>Genomic Encyclopedia of Type Strains, Phase IV (KMG-IV): sequencing the most valuable type-strain genomes for metagenomic binning, comparative biology and taxonomic classification.</title>
        <authorList>
            <person name="Goeker M."/>
        </authorList>
    </citation>
    <scope>NUCLEOTIDE SEQUENCE [LARGE SCALE GENOMIC DNA]</scope>
    <source>
        <strain evidence="14 15">DSM 24906</strain>
    </source>
</reference>
<feature type="domain" description="Trigger factor C-terminal" evidence="13">
    <location>
        <begin position="249"/>
        <end position="404"/>
    </location>
</feature>
<dbReference type="InterPro" id="IPR036953">
    <property type="entry name" value="GreA/GreB_C_sf"/>
</dbReference>
<dbReference type="GO" id="GO:0003677">
    <property type="term" value="F:DNA binding"/>
    <property type="evidence" value="ECO:0007669"/>
    <property type="project" value="InterPro"/>
</dbReference>
<feature type="domain" description="Trigger factor ribosome-binding bacterial" evidence="12">
    <location>
        <begin position="9"/>
        <end position="142"/>
    </location>
</feature>
<evidence type="ECO:0000256" key="11">
    <source>
        <dbReference type="SAM" id="Coils"/>
    </source>
</evidence>
<dbReference type="SUPFAM" id="SSF102735">
    <property type="entry name" value="Trigger factor ribosome-binding domain"/>
    <property type="match status" value="1"/>
</dbReference>
<proteinExistence type="inferred from homology"/>
<dbReference type="SUPFAM" id="SSF109998">
    <property type="entry name" value="Triger factor/SurA peptide-binding domain-like"/>
    <property type="match status" value="1"/>
</dbReference>
<comment type="similarity">
    <text evidence="3">Belongs to the FKBP-type PPIase family. Tig subfamily.</text>
</comment>
<organism evidence="14 15">
    <name type="scientific">Oceanotoga teriensis</name>
    <dbReference type="NCBI Taxonomy" id="515440"/>
    <lineage>
        <taxon>Bacteria</taxon>
        <taxon>Thermotogati</taxon>
        <taxon>Thermotogota</taxon>
        <taxon>Thermotogae</taxon>
        <taxon>Petrotogales</taxon>
        <taxon>Petrotogaceae</taxon>
        <taxon>Oceanotoga</taxon>
    </lineage>
</organism>
<evidence type="ECO:0000259" key="12">
    <source>
        <dbReference type="Pfam" id="PF05697"/>
    </source>
</evidence>
<feature type="coiled-coil region" evidence="11">
    <location>
        <begin position="236"/>
        <end position="263"/>
    </location>
</feature>
<dbReference type="InterPro" id="IPR036611">
    <property type="entry name" value="Trigger_fac_ribosome-bd_sf"/>
</dbReference>
<evidence type="ECO:0000256" key="6">
    <source>
        <dbReference type="ARBA" id="ARBA00022490"/>
    </source>
</evidence>
<dbReference type="InterPro" id="IPR008880">
    <property type="entry name" value="Trigger_fac_C"/>
</dbReference>
<dbReference type="Pfam" id="PF05698">
    <property type="entry name" value="Trigger_C"/>
    <property type="match status" value="1"/>
</dbReference>
<dbReference type="SUPFAM" id="SSF54534">
    <property type="entry name" value="FKBP-like"/>
    <property type="match status" value="1"/>
</dbReference>
<evidence type="ECO:0000313" key="14">
    <source>
        <dbReference type="EMBL" id="PWJ96168.1"/>
    </source>
</evidence>
<keyword evidence="8" id="KW-0143">Chaperone</keyword>
<dbReference type="InterPro" id="IPR008881">
    <property type="entry name" value="Trigger_fac_ribosome-bd_bac"/>
</dbReference>
<dbReference type="AlphaFoldDB" id="A0AA45C8N5"/>
<keyword evidence="6" id="KW-0963">Cytoplasm</keyword>
<dbReference type="PIRSF" id="PIRSF003095">
    <property type="entry name" value="Trigger_factor"/>
    <property type="match status" value="1"/>
</dbReference>
<evidence type="ECO:0000259" key="13">
    <source>
        <dbReference type="Pfam" id="PF05698"/>
    </source>
</evidence>
<evidence type="ECO:0000256" key="9">
    <source>
        <dbReference type="ARBA" id="ARBA00023235"/>
    </source>
</evidence>
<evidence type="ECO:0000256" key="10">
    <source>
        <dbReference type="ARBA" id="ARBA00029986"/>
    </source>
</evidence>
<keyword evidence="9" id="KW-0413">Isomerase</keyword>
<evidence type="ECO:0000256" key="1">
    <source>
        <dbReference type="ARBA" id="ARBA00000971"/>
    </source>
</evidence>
<dbReference type="Gene3D" id="1.10.3120.10">
    <property type="entry name" value="Trigger factor, C-terminal domain"/>
    <property type="match status" value="1"/>
</dbReference>
<dbReference type="InterPro" id="IPR005215">
    <property type="entry name" value="Trig_fac"/>
</dbReference>
<dbReference type="RefSeq" id="WP_109603791.1">
    <property type="nucleotide sequence ID" value="NZ_JAMHJO010000001.1"/>
</dbReference>
<dbReference type="GO" id="GO:0015031">
    <property type="term" value="P:protein transport"/>
    <property type="evidence" value="ECO:0007669"/>
    <property type="project" value="InterPro"/>
</dbReference>
<protein>
    <recommendedName>
        <fullName evidence="5">Trigger factor</fullName>
        <ecNumber evidence="4">5.2.1.8</ecNumber>
    </recommendedName>
    <alternativeName>
        <fullName evidence="10">PPIase</fullName>
    </alternativeName>
</protein>
<gene>
    <name evidence="14" type="ORF">C7380_10279</name>
</gene>
<dbReference type="InterPro" id="IPR037041">
    <property type="entry name" value="Trigger_fac_C_sf"/>
</dbReference>
<keyword evidence="15" id="KW-1185">Reference proteome</keyword>
<dbReference type="Gene3D" id="3.10.50.30">
    <property type="entry name" value="Transcription elongation factor, GreA/GreB, C-terminal domain"/>
    <property type="match status" value="1"/>
</dbReference>
<dbReference type="EMBL" id="QGGI01000002">
    <property type="protein sequence ID" value="PWJ96168.1"/>
    <property type="molecule type" value="Genomic_DNA"/>
</dbReference>
<evidence type="ECO:0000256" key="4">
    <source>
        <dbReference type="ARBA" id="ARBA00013194"/>
    </source>
</evidence>
<comment type="subcellular location">
    <subcellularLocation>
        <location evidence="2">Cytoplasm</location>
    </subcellularLocation>
</comment>
<dbReference type="Gene3D" id="3.30.70.1050">
    <property type="entry name" value="Trigger factor ribosome-binding domain"/>
    <property type="match status" value="1"/>
</dbReference>
<evidence type="ECO:0000313" key="15">
    <source>
        <dbReference type="Proteomes" id="UP000245921"/>
    </source>
</evidence>
<comment type="caution">
    <text evidence="14">The sequence shown here is derived from an EMBL/GenBank/DDBJ whole genome shotgun (WGS) entry which is preliminary data.</text>
</comment>
<evidence type="ECO:0000256" key="5">
    <source>
        <dbReference type="ARBA" id="ARBA00016902"/>
    </source>
</evidence>
<dbReference type="GO" id="GO:0032784">
    <property type="term" value="P:regulation of DNA-templated transcription elongation"/>
    <property type="evidence" value="ECO:0007669"/>
    <property type="project" value="InterPro"/>
</dbReference>
<comment type="catalytic activity">
    <reaction evidence="1">
        <text>[protein]-peptidylproline (omega=180) = [protein]-peptidylproline (omega=0)</text>
        <dbReference type="Rhea" id="RHEA:16237"/>
        <dbReference type="Rhea" id="RHEA-COMP:10747"/>
        <dbReference type="Rhea" id="RHEA-COMP:10748"/>
        <dbReference type="ChEBI" id="CHEBI:83833"/>
        <dbReference type="ChEBI" id="CHEBI:83834"/>
        <dbReference type="EC" id="5.2.1.8"/>
    </reaction>
</comment>
<dbReference type="Pfam" id="PF05697">
    <property type="entry name" value="Trigger_N"/>
    <property type="match status" value="1"/>
</dbReference>
<keyword evidence="11" id="KW-0175">Coiled coil</keyword>
<sequence>MEKQLLSEVKNIKRYLVKFTKDELEKAEKDIVKEVNQHYKFEGFRKGKAPKGIVKMRLGDNFNIWVNDLLQDQAITDFEKEEQLLFPPIVDSKANDEGNIELELVLHTYPEITSAKFEDITVEVPKTEGVVEKYVENKLKELLEENAVLEPKEGKAEYNDYVRVTYTVINHEGKTIQENKESEYVLYEDDKRPIVENVIGKEKGDVVEYERDFDDKNYKYTVKVEEVYTRTIPELTEEFIKELDTEIESLNELKEKLSEEGKEMYSGWNKDYIKNYIIGEIPEHVEVEIAEETIEEYITKYVENLKKDGKFEKELEENDNDESKVRENAKTSSLKWIKELVVVDKLAKENEIEVSDEELTNAIKNIATMWQMPFDRAKQVIYSNEKLLNEVVWDTLKSKVVEKIQDKVTIKEVDSDKLENKED</sequence>
<dbReference type="GO" id="GO:0003755">
    <property type="term" value="F:peptidyl-prolyl cis-trans isomerase activity"/>
    <property type="evidence" value="ECO:0007669"/>
    <property type="project" value="UniProtKB-KW"/>
</dbReference>
<evidence type="ECO:0000256" key="7">
    <source>
        <dbReference type="ARBA" id="ARBA00023110"/>
    </source>
</evidence>
<name>A0AA45C8N5_9BACT</name>
<accession>A0AA45C8N5</accession>
<evidence type="ECO:0000256" key="8">
    <source>
        <dbReference type="ARBA" id="ARBA00023186"/>
    </source>
</evidence>
<keyword evidence="7" id="KW-0697">Rotamase</keyword>
<dbReference type="GO" id="GO:0006457">
    <property type="term" value="P:protein folding"/>
    <property type="evidence" value="ECO:0007669"/>
    <property type="project" value="InterPro"/>
</dbReference>
<dbReference type="Proteomes" id="UP000245921">
    <property type="component" value="Unassembled WGS sequence"/>
</dbReference>
<evidence type="ECO:0000256" key="2">
    <source>
        <dbReference type="ARBA" id="ARBA00004496"/>
    </source>
</evidence>
<dbReference type="EC" id="5.2.1.8" evidence="4"/>
<evidence type="ECO:0000256" key="3">
    <source>
        <dbReference type="ARBA" id="ARBA00005464"/>
    </source>
</evidence>
<dbReference type="GO" id="GO:0005737">
    <property type="term" value="C:cytoplasm"/>
    <property type="evidence" value="ECO:0007669"/>
    <property type="project" value="UniProtKB-SubCell"/>
</dbReference>
<dbReference type="NCBIfam" id="TIGR00115">
    <property type="entry name" value="tig"/>
    <property type="match status" value="1"/>
</dbReference>